<dbReference type="GO" id="GO:0003677">
    <property type="term" value="F:DNA binding"/>
    <property type="evidence" value="ECO:0007669"/>
    <property type="project" value="UniProtKB-KW"/>
</dbReference>
<evidence type="ECO:0000313" key="3">
    <source>
        <dbReference type="Proteomes" id="UP000549617"/>
    </source>
</evidence>
<dbReference type="SUPFAM" id="SSF46894">
    <property type="entry name" value="C-terminal effector domain of the bipartite response regulators"/>
    <property type="match status" value="1"/>
</dbReference>
<protein>
    <submittedName>
        <fullName evidence="2">DNA-binding CsgD family transcriptional regulator</fullName>
    </submittedName>
</protein>
<reference evidence="2 3" key="1">
    <citation type="submission" date="2020-08" db="EMBL/GenBank/DDBJ databases">
        <title>Genomic Encyclopedia of Type Strains, Phase IV (KMG-IV): sequencing the most valuable type-strain genomes for metagenomic binning, comparative biology and taxonomic classification.</title>
        <authorList>
            <person name="Goeker M."/>
        </authorList>
    </citation>
    <scope>NUCLEOTIDE SEQUENCE [LARGE SCALE GENOMIC DNA]</scope>
    <source>
        <strain evidence="2 3">DSM 25079</strain>
    </source>
</reference>
<keyword evidence="3" id="KW-1185">Reference proteome</keyword>
<dbReference type="Proteomes" id="UP000549617">
    <property type="component" value="Unassembled WGS sequence"/>
</dbReference>
<dbReference type="SMART" id="SM00421">
    <property type="entry name" value="HTH_LUXR"/>
    <property type="match status" value="1"/>
</dbReference>
<keyword evidence="2" id="KW-0238">DNA-binding</keyword>
<proteinExistence type="predicted"/>
<dbReference type="InterPro" id="IPR036388">
    <property type="entry name" value="WH-like_DNA-bd_sf"/>
</dbReference>
<gene>
    <name evidence="2" type="ORF">FHS49_003864</name>
</gene>
<dbReference type="AlphaFoldDB" id="A0A7W9ALE1"/>
<dbReference type="RefSeq" id="WP_184022126.1">
    <property type="nucleotide sequence ID" value="NZ_JACIJC010000009.1"/>
</dbReference>
<dbReference type="InterPro" id="IPR000792">
    <property type="entry name" value="Tscrpt_reg_LuxR_C"/>
</dbReference>
<sequence length="371" mass="40819">MIERDMELSLICALIDGGLESPKWTTFFALLQRATGAEHVMLTIRIPGRPYEEVITLPSGDLEEKVQATYRQYFHPHDGMVDTAMIEGRPYSLDEMLGQPVTPNQQAHRNVVELNGITAARMVRIEETTGVNAWLILVGYGDDFTSDLDGLLITVARVLKGVLRQYVALERERFEASLTGEAARRLQFGWLTLDRAGTVLDCDSRAAQVLAQSGVLSRSTTGRLTCSTPELEREIREALSHVVANAASRPRAITLSRNPWLDMLLVPADRKSISTKAKPAAIAYVHGDSWSSVQCRDQLAELFRLLPREAEIALALCRGMTIAEVASDLGLTVGTTRNYSKSIYAKTGARGLPDLVRLVMRSVLAIGPSSI</sequence>
<accession>A0A7W9ALE1</accession>
<dbReference type="InterPro" id="IPR016032">
    <property type="entry name" value="Sig_transdc_resp-reg_C-effctor"/>
</dbReference>
<feature type="domain" description="HTH luxR-type" evidence="1">
    <location>
        <begin position="298"/>
        <end position="363"/>
    </location>
</feature>
<dbReference type="Pfam" id="PF00196">
    <property type="entry name" value="GerE"/>
    <property type="match status" value="1"/>
</dbReference>
<dbReference type="CDD" id="cd06170">
    <property type="entry name" value="LuxR_C_like"/>
    <property type="match status" value="1"/>
</dbReference>
<evidence type="ECO:0000313" key="2">
    <source>
        <dbReference type="EMBL" id="MBB5687818.1"/>
    </source>
</evidence>
<dbReference type="Gene3D" id="1.10.10.10">
    <property type="entry name" value="Winged helix-like DNA-binding domain superfamily/Winged helix DNA-binding domain"/>
    <property type="match status" value="1"/>
</dbReference>
<name>A0A7W9ALE1_9SPHN</name>
<comment type="caution">
    <text evidence="2">The sequence shown here is derived from an EMBL/GenBank/DDBJ whole genome shotgun (WGS) entry which is preliminary data.</text>
</comment>
<dbReference type="EMBL" id="JACIJC010000009">
    <property type="protein sequence ID" value="MBB5687818.1"/>
    <property type="molecule type" value="Genomic_DNA"/>
</dbReference>
<dbReference type="GO" id="GO:0006355">
    <property type="term" value="P:regulation of DNA-templated transcription"/>
    <property type="evidence" value="ECO:0007669"/>
    <property type="project" value="InterPro"/>
</dbReference>
<organism evidence="2 3">
    <name type="scientific">Sphingobium boeckii</name>
    <dbReference type="NCBI Taxonomy" id="1082345"/>
    <lineage>
        <taxon>Bacteria</taxon>
        <taxon>Pseudomonadati</taxon>
        <taxon>Pseudomonadota</taxon>
        <taxon>Alphaproteobacteria</taxon>
        <taxon>Sphingomonadales</taxon>
        <taxon>Sphingomonadaceae</taxon>
        <taxon>Sphingobium</taxon>
    </lineage>
</organism>
<dbReference type="PROSITE" id="PS50043">
    <property type="entry name" value="HTH_LUXR_2"/>
    <property type="match status" value="1"/>
</dbReference>
<evidence type="ECO:0000259" key="1">
    <source>
        <dbReference type="PROSITE" id="PS50043"/>
    </source>
</evidence>